<dbReference type="Proteomes" id="UP000031631">
    <property type="component" value="Chromosome"/>
</dbReference>
<dbReference type="KEGG" id="tbn:TBH_C2449"/>
<keyword evidence="3" id="KW-1185">Reference proteome</keyword>
<gene>
    <name evidence="2" type="ORF">TBH_C2449</name>
</gene>
<dbReference type="InterPro" id="IPR000361">
    <property type="entry name" value="ATAP_core_dom"/>
</dbReference>
<evidence type="ECO:0000259" key="1">
    <source>
        <dbReference type="Pfam" id="PF01521"/>
    </source>
</evidence>
<dbReference type="InterPro" id="IPR035903">
    <property type="entry name" value="HesB-like_dom_sf"/>
</dbReference>
<name>A0A7U6GKJ5_9GAMM</name>
<feature type="domain" description="Core" evidence="1">
    <location>
        <begin position="2"/>
        <end position="88"/>
    </location>
</feature>
<dbReference type="EMBL" id="AP012273">
    <property type="protein sequence ID" value="BAO45358.1"/>
    <property type="molecule type" value="Genomic_DNA"/>
</dbReference>
<dbReference type="OrthoDB" id="9795497at2"/>
<dbReference type="Gene3D" id="2.60.300.12">
    <property type="entry name" value="HesB-like domain"/>
    <property type="match status" value="1"/>
</dbReference>
<proteinExistence type="predicted"/>
<organism evidence="2 3">
    <name type="scientific">Thiolapillus brandeum</name>
    <dbReference type="NCBI Taxonomy" id="1076588"/>
    <lineage>
        <taxon>Bacteria</taxon>
        <taxon>Pseudomonadati</taxon>
        <taxon>Pseudomonadota</taxon>
        <taxon>Gammaproteobacteria</taxon>
        <taxon>Chromatiales</taxon>
        <taxon>Sedimenticolaceae</taxon>
        <taxon>Thiolapillus</taxon>
    </lineage>
</organism>
<evidence type="ECO:0000313" key="2">
    <source>
        <dbReference type="EMBL" id="BAO45358.1"/>
    </source>
</evidence>
<sequence length="104" mass="11646">MFTITPAAAKQIKIAAEQGGTEGMALRMAVRENKDGSFSYHMGFDEPADTDKRIQTEGVEVIMDPSFDKYLDECVLDFVELDDGSWQFVFLNPADPHYVPPKVN</sequence>
<evidence type="ECO:0000313" key="3">
    <source>
        <dbReference type="Proteomes" id="UP000031631"/>
    </source>
</evidence>
<accession>A0A7U6GKJ5</accession>
<protein>
    <submittedName>
        <fullName evidence="2">Intracellular sulfur oxidation protein DsrR</fullName>
    </submittedName>
</protein>
<reference evidence="2 3" key="1">
    <citation type="journal article" date="2014" name="PLoS ONE">
        <title>Physiological and genomic features of a novel sulfur-oxidizing gammaproteobacterium belonging to a previously uncultivated symbiotic lineage isolated from a hydrothermal vent.</title>
        <authorList>
            <person name="Nunoura T."/>
            <person name="Takaki Y."/>
            <person name="Kazama H."/>
            <person name="Kakuta J."/>
            <person name="Shimamura S."/>
            <person name="Makita H."/>
            <person name="Hirai M."/>
            <person name="Miyazaki M."/>
            <person name="Takai K."/>
        </authorList>
    </citation>
    <scope>NUCLEOTIDE SEQUENCE [LARGE SCALE GENOMIC DNA]</scope>
    <source>
        <strain evidence="2 3">Hiromi1</strain>
    </source>
</reference>
<dbReference type="Pfam" id="PF01521">
    <property type="entry name" value="Fe-S_biosyn"/>
    <property type="match status" value="1"/>
</dbReference>
<dbReference type="RefSeq" id="WP_041068888.1">
    <property type="nucleotide sequence ID" value="NZ_AP012273.1"/>
</dbReference>
<dbReference type="AlphaFoldDB" id="A0A7U6GKJ5"/>
<dbReference type="SUPFAM" id="SSF89360">
    <property type="entry name" value="HesB-like domain"/>
    <property type="match status" value="1"/>
</dbReference>